<name>A0A2T0FLF2_9ASCO</name>
<keyword evidence="9 10" id="KW-0413">Isomerase</keyword>
<dbReference type="PANTHER" id="PTHR13232:SF10">
    <property type="entry name" value="NAD(P)H-HYDRATE EPIMERASE"/>
    <property type="match status" value="1"/>
</dbReference>
<evidence type="ECO:0000256" key="9">
    <source>
        <dbReference type="ARBA" id="ARBA00023235"/>
    </source>
</evidence>
<accession>A0A2T0FLF2</accession>
<keyword evidence="13" id="KW-1185">Reference proteome</keyword>
<gene>
    <name evidence="12" type="ORF">B9G98_03422</name>
</gene>
<comment type="catalytic activity">
    <reaction evidence="2 10">
        <text>(6R)-NADPHX = (6S)-NADPHX</text>
        <dbReference type="Rhea" id="RHEA:32227"/>
        <dbReference type="ChEBI" id="CHEBI:64076"/>
        <dbReference type="ChEBI" id="CHEBI:64077"/>
        <dbReference type="EC" id="5.1.99.6"/>
    </reaction>
</comment>
<dbReference type="STRING" id="45607.A0A2T0FLF2"/>
<keyword evidence="10" id="KW-0963">Cytoplasm</keyword>
<evidence type="ECO:0000313" key="13">
    <source>
        <dbReference type="Proteomes" id="UP000238350"/>
    </source>
</evidence>
<evidence type="ECO:0000313" key="12">
    <source>
        <dbReference type="EMBL" id="PRT55802.1"/>
    </source>
</evidence>
<evidence type="ECO:0000256" key="7">
    <source>
        <dbReference type="ARBA" id="ARBA00022958"/>
    </source>
</evidence>
<sequence length="228" mass="24715">MIKRISAQQAARIDKELMGTCGFSIDQLMELAGQAVAHALYRVHPPSKGSKVLVLVGPGNNGGDGLVASRHLSLMGYEPKVYCPKPTSGALFDGLRTQLEVFRVPYVDTKDLPSAFSTADIIVDALFGFSFKPPVRESFVPVMDLLSSTSKPTVAVDIPSSWDVDNGPGDSKFNPSVLVSLTAPKKCADSFKGRHFIGGRFITPAFAQKYDFDVPPYEGTQQVFEELN</sequence>
<feature type="binding site" evidence="10">
    <location>
        <begin position="128"/>
        <end position="134"/>
    </location>
    <ligand>
        <name>(6S)-NADPHX</name>
        <dbReference type="ChEBI" id="CHEBI:64076"/>
    </ligand>
</feature>
<keyword evidence="4 10" id="KW-0479">Metal-binding</keyword>
<comment type="catalytic activity">
    <reaction evidence="1 10">
        <text>(6R)-NADHX = (6S)-NADHX</text>
        <dbReference type="Rhea" id="RHEA:32215"/>
        <dbReference type="ChEBI" id="CHEBI:64074"/>
        <dbReference type="ChEBI" id="CHEBI:64075"/>
        <dbReference type="EC" id="5.1.99.6"/>
    </reaction>
</comment>
<dbReference type="GO" id="GO:0052856">
    <property type="term" value="F:NAD(P)HX epimerase activity"/>
    <property type="evidence" value="ECO:0007669"/>
    <property type="project" value="UniProtKB-UniRule"/>
</dbReference>
<dbReference type="AlphaFoldDB" id="A0A2T0FLF2"/>
<keyword evidence="6" id="KW-0521">NADP</keyword>
<organism evidence="12 13">
    <name type="scientific">Wickerhamiella sorbophila</name>
    <dbReference type="NCBI Taxonomy" id="45607"/>
    <lineage>
        <taxon>Eukaryota</taxon>
        <taxon>Fungi</taxon>
        <taxon>Dikarya</taxon>
        <taxon>Ascomycota</taxon>
        <taxon>Saccharomycotina</taxon>
        <taxon>Dipodascomycetes</taxon>
        <taxon>Dipodascales</taxon>
        <taxon>Trichomonascaceae</taxon>
        <taxon>Wickerhamiella</taxon>
    </lineage>
</organism>
<reference evidence="12 13" key="1">
    <citation type="submission" date="2017-04" db="EMBL/GenBank/DDBJ databases">
        <title>Genome sequencing of [Candida] sorbophila.</title>
        <authorList>
            <person name="Ahn J.O."/>
        </authorList>
    </citation>
    <scope>NUCLEOTIDE SEQUENCE [LARGE SCALE GENOMIC DNA]</scope>
    <source>
        <strain evidence="12 13">DS02</strain>
    </source>
</reference>
<dbReference type="SUPFAM" id="SSF64153">
    <property type="entry name" value="YjeF N-terminal domain-like"/>
    <property type="match status" value="1"/>
</dbReference>
<dbReference type="GO" id="GO:0005739">
    <property type="term" value="C:mitochondrion"/>
    <property type="evidence" value="ECO:0007669"/>
    <property type="project" value="UniProtKB-SubCell"/>
</dbReference>
<dbReference type="PANTHER" id="PTHR13232">
    <property type="entry name" value="NAD(P)H-HYDRATE EPIMERASE"/>
    <property type="match status" value="1"/>
</dbReference>
<dbReference type="Pfam" id="PF03853">
    <property type="entry name" value="YjeF_N"/>
    <property type="match status" value="1"/>
</dbReference>
<evidence type="ECO:0000256" key="1">
    <source>
        <dbReference type="ARBA" id="ARBA00000013"/>
    </source>
</evidence>
<dbReference type="EC" id="5.1.99.6" evidence="3 10"/>
<evidence type="ECO:0000256" key="3">
    <source>
        <dbReference type="ARBA" id="ARBA00012228"/>
    </source>
</evidence>
<evidence type="ECO:0000259" key="11">
    <source>
        <dbReference type="PROSITE" id="PS51385"/>
    </source>
</evidence>
<dbReference type="OrthoDB" id="10064708at2759"/>
<feature type="binding site" evidence="10">
    <location>
        <position position="160"/>
    </location>
    <ligand>
        <name>K(+)</name>
        <dbReference type="ChEBI" id="CHEBI:29103"/>
    </ligand>
</feature>
<dbReference type="InterPro" id="IPR036652">
    <property type="entry name" value="YjeF_N_dom_sf"/>
</dbReference>
<dbReference type="HAMAP" id="MF_01966">
    <property type="entry name" value="NADHX_epimerase"/>
    <property type="match status" value="1"/>
</dbReference>
<evidence type="ECO:0000256" key="5">
    <source>
        <dbReference type="ARBA" id="ARBA00022741"/>
    </source>
</evidence>
<comment type="subcellular location">
    <subcellularLocation>
        <location evidence="10">Cytoplasm</location>
    </subcellularLocation>
    <subcellularLocation>
        <location evidence="10">Mitochondrion</location>
    </subcellularLocation>
</comment>
<protein>
    <recommendedName>
        <fullName evidence="3 10">NAD(P)H-hydrate epimerase</fullName>
        <ecNumber evidence="3 10">5.1.99.6</ecNumber>
    </recommendedName>
    <alternativeName>
        <fullName evidence="10">NAD(P)HX epimerase</fullName>
    </alternativeName>
</protein>
<dbReference type="InterPro" id="IPR032976">
    <property type="entry name" value="YJEFN_prot_NAXE-like"/>
</dbReference>
<evidence type="ECO:0000256" key="8">
    <source>
        <dbReference type="ARBA" id="ARBA00023027"/>
    </source>
</evidence>
<feature type="binding site" evidence="10">
    <location>
        <position position="124"/>
    </location>
    <ligand>
        <name>K(+)</name>
        <dbReference type="ChEBI" id="CHEBI:29103"/>
    </ligand>
</feature>
<evidence type="ECO:0000256" key="2">
    <source>
        <dbReference type="ARBA" id="ARBA00000909"/>
    </source>
</evidence>
<dbReference type="GeneID" id="36517170"/>
<dbReference type="Gene3D" id="3.40.50.10260">
    <property type="entry name" value="YjeF N-terminal domain"/>
    <property type="match status" value="1"/>
</dbReference>
<feature type="binding site" evidence="10">
    <location>
        <begin position="60"/>
        <end position="64"/>
    </location>
    <ligand>
        <name>(6S)-NADPHX</name>
        <dbReference type="ChEBI" id="CHEBI:64076"/>
    </ligand>
</feature>
<dbReference type="PROSITE" id="PS51385">
    <property type="entry name" value="YJEF_N"/>
    <property type="match status" value="1"/>
</dbReference>
<evidence type="ECO:0000256" key="4">
    <source>
        <dbReference type="ARBA" id="ARBA00022723"/>
    </source>
</evidence>
<keyword evidence="8 10" id="KW-0520">NAD</keyword>
<keyword evidence="5 10" id="KW-0547">Nucleotide-binding</keyword>
<dbReference type="NCBIfam" id="TIGR00197">
    <property type="entry name" value="yjeF_nterm"/>
    <property type="match status" value="1"/>
</dbReference>
<evidence type="ECO:0000256" key="6">
    <source>
        <dbReference type="ARBA" id="ARBA00022857"/>
    </source>
</evidence>
<feature type="binding site" evidence="10">
    <location>
        <position position="157"/>
    </location>
    <ligand>
        <name>(6S)-NADPHX</name>
        <dbReference type="ChEBI" id="CHEBI:64076"/>
    </ligand>
</feature>
<evidence type="ECO:0000256" key="10">
    <source>
        <dbReference type="HAMAP-Rule" id="MF_03159"/>
    </source>
</evidence>
<keyword evidence="10" id="KW-0496">Mitochondrion</keyword>
<dbReference type="InterPro" id="IPR004443">
    <property type="entry name" value="YjeF_N_dom"/>
</dbReference>
<comment type="caution">
    <text evidence="12">The sequence shown here is derived from an EMBL/GenBank/DDBJ whole genome shotgun (WGS) entry which is preliminary data.</text>
</comment>
<comment type="similarity">
    <text evidence="10">Belongs to the NnrE/AIBP family.</text>
</comment>
<dbReference type="Proteomes" id="UP000238350">
    <property type="component" value="Unassembled WGS sequence"/>
</dbReference>
<dbReference type="RefSeq" id="XP_024665747.1">
    <property type="nucleotide sequence ID" value="XM_024809979.1"/>
</dbReference>
<feature type="domain" description="YjeF N-terminal" evidence="11">
    <location>
        <begin position="10"/>
        <end position="214"/>
    </location>
</feature>
<dbReference type="GO" id="GO:0046872">
    <property type="term" value="F:metal ion binding"/>
    <property type="evidence" value="ECO:0007669"/>
    <property type="project" value="UniProtKB-KW"/>
</dbReference>
<keyword evidence="7 10" id="KW-0630">Potassium</keyword>
<feature type="binding site" evidence="10">
    <location>
        <position position="61"/>
    </location>
    <ligand>
        <name>K(+)</name>
        <dbReference type="ChEBI" id="CHEBI:29103"/>
    </ligand>
</feature>
<comment type="function">
    <text evidence="10">Catalyzes the epimerization of the S- and R-forms of NAD(P)HX, a damaged form of NAD(P)H that is a result of enzymatic or heat-dependent hydration. This is a prerequisite for the S-specific NAD(P)H-hydrate dehydratase to allow the repair of both epimers of NAD(P)HX.</text>
</comment>
<comment type="caution">
    <text evidence="10">Lacks conserved residue(s) required for the propagation of feature annotation.</text>
</comment>
<dbReference type="EMBL" id="NDIQ01000022">
    <property type="protein sequence ID" value="PRT55802.1"/>
    <property type="molecule type" value="Genomic_DNA"/>
</dbReference>
<dbReference type="GO" id="GO:0000166">
    <property type="term" value="F:nucleotide binding"/>
    <property type="evidence" value="ECO:0007669"/>
    <property type="project" value="UniProtKB-KW"/>
</dbReference>
<comment type="cofactor">
    <cofactor evidence="10">
        <name>K(+)</name>
        <dbReference type="ChEBI" id="CHEBI:29103"/>
    </cofactor>
    <text evidence="10">Binds 1 potassium ion per subunit.</text>
</comment>
<proteinExistence type="inferred from homology"/>